<evidence type="ECO:0000256" key="5">
    <source>
        <dbReference type="ARBA" id="ARBA00022723"/>
    </source>
</evidence>
<dbReference type="Gene3D" id="3.30.870.10">
    <property type="entry name" value="Endonuclease Chain A"/>
    <property type="match status" value="2"/>
</dbReference>
<sequence length="871" mass="98262">MSVEGGYHGADGFAANGTNGMESQAQMQDIPLEQTPSMTKSHEKVLLHGSLDVRIYEAKNLPNMDMFSEKLRQVFSVLKVCKMPFRKSTGHSKGHRNKVITSDPYVSVILAGARLAKTRVISNDQDPHWNEHFVIPVAHSVSEVVFCIKDNDILGAQLIGNVEIPVDAIVEAGNAGVEGWFDVIDTTGKVVREGAQLQLKVTYLPVYENPAYQSVVEQGPEYHGVPNTYFPLRKGGNLVLYHDAHVEDGTLPEFKLDNGKTFQQRKCWEEICTAILEAHHLVYIAGWSIYDKIRLIRDSKRPVPEGGDLTLGELLKRKSKEGVRVLLLVWDDKTSHNMALIKTDGVMGTHDEETKKYFRHSAVRCILAPRYGDNKLSWVRQKVVGSLYTHHQKIVICDTQGPGNTRKVTSFLGGLDLCDGRYDTPGHPLFRHMDTVYKEDYHQPTFSTKQDSGGPRQPWHDLHCRIDGPAAYDVLTNFEQRWRKATRWHDDELIEITRISWILGPTKEGKSSHGDKHLMVTDDEDEETWHVQIFRSIDSGSAKGFPKKVEDAVKQNLIWRKNIAVDVSIQTAYIKAIRGAQHFIYIENQYFIGSSYAWPDYKSAGADQMIPIELALKIASKIRANERFAVYIAIPLWPEGPPDSAAVQEILYFQSQTVKMMYTIIADAIRDSGRSEHPKDYLNFYCLGNRETPSDLDATPTKPPDAKQAIVQKTRRMMIYIHSKGMIVDDEYVIIGSANINQRSMDGSRDTEIAMGAYQPHHVHARALKHPHGQVYGYRMGLWAEHLGFVDSSFNNPSSLECVHTINDAAERNWAQYTAEEVTDMKGHLMSYPYQIDPEGQVSYLPDLKTFPDVGGDIMGTNTQLPDNLTA</sequence>
<organism evidence="14 15">
    <name type="scientific">Riccia fluitans</name>
    <dbReference type="NCBI Taxonomy" id="41844"/>
    <lineage>
        <taxon>Eukaryota</taxon>
        <taxon>Viridiplantae</taxon>
        <taxon>Streptophyta</taxon>
        <taxon>Embryophyta</taxon>
        <taxon>Marchantiophyta</taxon>
        <taxon>Marchantiopsida</taxon>
        <taxon>Marchantiidae</taxon>
        <taxon>Marchantiales</taxon>
        <taxon>Ricciaceae</taxon>
        <taxon>Riccia</taxon>
    </lineage>
</organism>
<dbReference type="InterPro" id="IPR015679">
    <property type="entry name" value="PLipase_D_fam"/>
</dbReference>
<dbReference type="PANTHER" id="PTHR18896">
    <property type="entry name" value="PHOSPHOLIPASE D"/>
    <property type="match status" value="1"/>
</dbReference>
<dbReference type="SUPFAM" id="SSF56024">
    <property type="entry name" value="Phospholipase D/nuclease"/>
    <property type="match status" value="2"/>
</dbReference>
<comment type="caution">
    <text evidence="14">The sequence shown here is derived from an EMBL/GenBank/DDBJ whole genome shotgun (WGS) entry which is preliminary data.</text>
</comment>
<accession>A0ABD1YVY7</accession>
<dbReference type="EC" id="3.1.4.4" evidence="4 11"/>
<proteinExistence type="inferred from homology"/>
<reference evidence="14 15" key="1">
    <citation type="submission" date="2024-09" db="EMBL/GenBank/DDBJ databases">
        <title>Chromosome-scale assembly of Riccia fluitans.</title>
        <authorList>
            <person name="Paukszto L."/>
            <person name="Sawicki J."/>
            <person name="Karawczyk K."/>
            <person name="Piernik-Szablinska J."/>
            <person name="Szczecinska M."/>
            <person name="Mazdziarz M."/>
        </authorList>
    </citation>
    <scope>NUCLEOTIDE SEQUENCE [LARGE SCALE GENOMIC DNA]</scope>
    <source>
        <strain evidence="14">Rf_01</strain>
        <tissue evidence="14">Aerial parts of the thallus</tissue>
    </source>
</reference>
<dbReference type="SUPFAM" id="SSF49562">
    <property type="entry name" value="C2 domain (Calcium/lipid-binding domain, CaLB)"/>
    <property type="match status" value="1"/>
</dbReference>
<dbReference type="Pfam" id="PF12357">
    <property type="entry name" value="PLD_C"/>
    <property type="match status" value="1"/>
</dbReference>
<evidence type="ECO:0000256" key="3">
    <source>
        <dbReference type="ARBA" id="ARBA00010683"/>
    </source>
</evidence>
<evidence type="ECO:0000259" key="12">
    <source>
        <dbReference type="PROSITE" id="PS50004"/>
    </source>
</evidence>
<keyword evidence="5" id="KW-0479">Metal-binding</keyword>
<dbReference type="AlphaFoldDB" id="A0ABD1YVY7"/>
<dbReference type="InterPro" id="IPR000008">
    <property type="entry name" value="C2_dom"/>
</dbReference>
<evidence type="ECO:0000256" key="11">
    <source>
        <dbReference type="PIRNR" id="PIRNR036470"/>
    </source>
</evidence>
<keyword evidence="8 11" id="KW-0106">Calcium</keyword>
<dbReference type="PANTHER" id="PTHR18896:SF60">
    <property type="entry name" value="PHOSPHOLIPASE D"/>
    <property type="match status" value="1"/>
</dbReference>
<evidence type="ECO:0000313" key="14">
    <source>
        <dbReference type="EMBL" id="KAL2633969.1"/>
    </source>
</evidence>
<evidence type="ECO:0000256" key="1">
    <source>
        <dbReference type="ARBA" id="ARBA00000798"/>
    </source>
</evidence>
<evidence type="ECO:0000256" key="6">
    <source>
        <dbReference type="ARBA" id="ARBA00022737"/>
    </source>
</evidence>
<dbReference type="InterPro" id="IPR001736">
    <property type="entry name" value="PLipase_D/transphosphatidylase"/>
</dbReference>
<dbReference type="GO" id="GO:0004630">
    <property type="term" value="F:phospholipase D activity"/>
    <property type="evidence" value="ECO:0007669"/>
    <property type="project" value="UniProtKB-EC"/>
</dbReference>
<comment type="similarity">
    <text evidence="3 11">Belongs to the phospholipase D family. C2-PLD subfamily.</text>
</comment>
<evidence type="ECO:0000256" key="4">
    <source>
        <dbReference type="ARBA" id="ARBA00012027"/>
    </source>
</evidence>
<keyword evidence="6" id="KW-0677">Repeat</keyword>
<feature type="domain" description="PLD phosphodiesterase" evidence="13">
    <location>
        <begin position="717"/>
        <end position="744"/>
    </location>
</feature>
<comment type="function">
    <text evidence="11">Hydrolyzes glycerol-phospholipids at the terminal phosphodiesteric bond.</text>
</comment>
<keyword evidence="7 11" id="KW-0378">Hydrolase</keyword>
<comment type="catalytic activity">
    <reaction evidence="1 11">
        <text>a 1,2-diacyl-sn-glycero-3-phosphocholine + H2O = a 1,2-diacyl-sn-glycero-3-phosphate + choline + H(+)</text>
        <dbReference type="Rhea" id="RHEA:14445"/>
        <dbReference type="ChEBI" id="CHEBI:15354"/>
        <dbReference type="ChEBI" id="CHEBI:15377"/>
        <dbReference type="ChEBI" id="CHEBI:15378"/>
        <dbReference type="ChEBI" id="CHEBI:57643"/>
        <dbReference type="ChEBI" id="CHEBI:58608"/>
        <dbReference type="EC" id="3.1.4.4"/>
    </reaction>
</comment>
<dbReference type="CDD" id="cd04015">
    <property type="entry name" value="C2_plant_PLD"/>
    <property type="match status" value="1"/>
</dbReference>
<evidence type="ECO:0000259" key="13">
    <source>
        <dbReference type="PROSITE" id="PS50035"/>
    </source>
</evidence>
<dbReference type="GO" id="GO:0046872">
    <property type="term" value="F:metal ion binding"/>
    <property type="evidence" value="ECO:0007669"/>
    <property type="project" value="UniProtKB-KW"/>
</dbReference>
<gene>
    <name evidence="14" type="ORF">R1flu_005448</name>
</gene>
<dbReference type="PIRSF" id="PIRSF036470">
    <property type="entry name" value="PLD_plant"/>
    <property type="match status" value="1"/>
</dbReference>
<dbReference type="Gene3D" id="2.60.40.150">
    <property type="entry name" value="C2 domain"/>
    <property type="match status" value="1"/>
</dbReference>
<keyword evidence="9 11" id="KW-0442">Lipid degradation</keyword>
<dbReference type="FunFam" id="3.30.870.10:FF:000025">
    <property type="entry name" value="Phospholipase D delta"/>
    <property type="match status" value="1"/>
</dbReference>
<evidence type="ECO:0000256" key="7">
    <source>
        <dbReference type="ARBA" id="ARBA00022801"/>
    </source>
</evidence>
<dbReference type="InterPro" id="IPR024632">
    <property type="entry name" value="PLipase_D_C"/>
</dbReference>
<dbReference type="GO" id="GO:0016042">
    <property type="term" value="P:lipid catabolic process"/>
    <property type="evidence" value="ECO:0007669"/>
    <property type="project" value="UniProtKB-KW"/>
</dbReference>
<dbReference type="Proteomes" id="UP001605036">
    <property type="component" value="Unassembled WGS sequence"/>
</dbReference>
<name>A0ABD1YVY7_9MARC</name>
<comment type="cofactor">
    <cofactor evidence="2 11">
        <name>Ca(2+)</name>
        <dbReference type="ChEBI" id="CHEBI:29108"/>
    </cofactor>
</comment>
<dbReference type="SMART" id="SM00239">
    <property type="entry name" value="C2"/>
    <property type="match status" value="1"/>
</dbReference>
<feature type="domain" description="PLD phosphodiesterase" evidence="13">
    <location>
        <begin position="386"/>
        <end position="421"/>
    </location>
</feature>
<dbReference type="EMBL" id="JBHFFA010000003">
    <property type="protein sequence ID" value="KAL2633969.1"/>
    <property type="molecule type" value="Genomic_DNA"/>
</dbReference>
<dbReference type="InterPro" id="IPR035892">
    <property type="entry name" value="C2_domain_sf"/>
</dbReference>
<evidence type="ECO:0000313" key="15">
    <source>
        <dbReference type="Proteomes" id="UP001605036"/>
    </source>
</evidence>
<evidence type="ECO:0000256" key="9">
    <source>
        <dbReference type="ARBA" id="ARBA00022963"/>
    </source>
</evidence>
<evidence type="ECO:0000256" key="8">
    <source>
        <dbReference type="ARBA" id="ARBA00022837"/>
    </source>
</evidence>
<dbReference type="Pfam" id="PF00168">
    <property type="entry name" value="C2"/>
    <property type="match status" value="1"/>
</dbReference>
<evidence type="ECO:0000256" key="10">
    <source>
        <dbReference type="ARBA" id="ARBA00023098"/>
    </source>
</evidence>
<keyword evidence="15" id="KW-1185">Reference proteome</keyword>
<dbReference type="PROSITE" id="PS50004">
    <property type="entry name" value="C2"/>
    <property type="match status" value="1"/>
</dbReference>
<dbReference type="SMART" id="SM00155">
    <property type="entry name" value="PLDc"/>
    <property type="match status" value="2"/>
</dbReference>
<keyword evidence="10" id="KW-0443">Lipid metabolism</keyword>
<dbReference type="InterPro" id="IPR011402">
    <property type="entry name" value="PLipase_D_pln"/>
</dbReference>
<dbReference type="Pfam" id="PF00614">
    <property type="entry name" value="PLDc"/>
    <property type="match status" value="1"/>
</dbReference>
<dbReference type="PROSITE" id="PS50035">
    <property type="entry name" value="PLD"/>
    <property type="match status" value="2"/>
</dbReference>
<protein>
    <recommendedName>
        <fullName evidence="4 11">Phospholipase D</fullName>
        <ecNumber evidence="4 11">3.1.4.4</ecNumber>
    </recommendedName>
</protein>
<feature type="domain" description="C2" evidence="12">
    <location>
        <begin position="32"/>
        <end position="181"/>
    </location>
</feature>
<evidence type="ECO:0000256" key="2">
    <source>
        <dbReference type="ARBA" id="ARBA00001913"/>
    </source>
</evidence>